<feature type="compositionally biased region" description="Basic and acidic residues" evidence="1">
    <location>
        <begin position="8"/>
        <end position="22"/>
    </location>
</feature>
<gene>
    <name evidence="2" type="ORF">HPP92_012658</name>
</gene>
<reference evidence="2 3" key="1">
    <citation type="journal article" date="2020" name="Nat. Food">
        <title>A phased Vanilla planifolia genome enables genetic improvement of flavour and production.</title>
        <authorList>
            <person name="Hasing T."/>
            <person name="Tang H."/>
            <person name="Brym M."/>
            <person name="Khazi F."/>
            <person name="Huang T."/>
            <person name="Chambers A.H."/>
        </authorList>
    </citation>
    <scope>NUCLEOTIDE SEQUENCE [LARGE SCALE GENOMIC DNA]</scope>
    <source>
        <tissue evidence="2">Leaf</tissue>
    </source>
</reference>
<comment type="caution">
    <text evidence="2">The sequence shown here is derived from an EMBL/GenBank/DDBJ whole genome shotgun (WGS) entry which is preliminary data.</text>
</comment>
<evidence type="ECO:0000256" key="1">
    <source>
        <dbReference type="SAM" id="MobiDB-lite"/>
    </source>
</evidence>
<evidence type="ECO:0000313" key="2">
    <source>
        <dbReference type="EMBL" id="KAG0477939.1"/>
    </source>
</evidence>
<feature type="region of interest" description="Disordered" evidence="1">
    <location>
        <begin position="1"/>
        <end position="59"/>
    </location>
</feature>
<dbReference type="AlphaFoldDB" id="A0A835UW11"/>
<sequence length="59" mass="6921">MKSQGALEPKEQGKDSSQEHKIFKPSRKWKPSQADNIWRAEKSLRPQKKKPKPREGQHN</sequence>
<organism evidence="2 3">
    <name type="scientific">Vanilla planifolia</name>
    <name type="common">Vanilla</name>
    <dbReference type="NCBI Taxonomy" id="51239"/>
    <lineage>
        <taxon>Eukaryota</taxon>
        <taxon>Viridiplantae</taxon>
        <taxon>Streptophyta</taxon>
        <taxon>Embryophyta</taxon>
        <taxon>Tracheophyta</taxon>
        <taxon>Spermatophyta</taxon>
        <taxon>Magnoliopsida</taxon>
        <taxon>Liliopsida</taxon>
        <taxon>Asparagales</taxon>
        <taxon>Orchidaceae</taxon>
        <taxon>Vanilloideae</taxon>
        <taxon>Vanilleae</taxon>
        <taxon>Vanilla</taxon>
    </lineage>
</organism>
<protein>
    <submittedName>
        <fullName evidence="2">Uncharacterized protein</fullName>
    </submittedName>
</protein>
<evidence type="ECO:0000313" key="3">
    <source>
        <dbReference type="Proteomes" id="UP000639772"/>
    </source>
</evidence>
<dbReference type="Proteomes" id="UP000639772">
    <property type="component" value="Chromosome 6"/>
</dbReference>
<name>A0A835UW11_VANPL</name>
<proteinExistence type="predicted"/>
<dbReference type="EMBL" id="JADCNM010000006">
    <property type="protein sequence ID" value="KAG0477939.1"/>
    <property type="molecule type" value="Genomic_DNA"/>
</dbReference>
<accession>A0A835UW11</accession>